<accession>A0A3B0VI89</accession>
<evidence type="ECO:0000313" key="2">
    <source>
        <dbReference type="EMBL" id="VAW43255.1"/>
    </source>
</evidence>
<protein>
    <recommendedName>
        <fullName evidence="1">Alkyl hydroperoxide reductase subunit C/ Thiol specific antioxidant domain-containing protein</fullName>
    </recommendedName>
</protein>
<proteinExistence type="predicted"/>
<organism evidence="2">
    <name type="scientific">hydrothermal vent metagenome</name>
    <dbReference type="NCBI Taxonomy" id="652676"/>
    <lineage>
        <taxon>unclassified sequences</taxon>
        <taxon>metagenomes</taxon>
        <taxon>ecological metagenomes</taxon>
    </lineage>
</organism>
<sequence length="106" mass="12229">MAQLRQDYDEFVDRDTVVIVIGPEDTQAFSNYFNEHHLPFIGLPDPKHTVLKLYGQQIKLFKFGRMPAQVLVDKAGVARFIHYGHNMRDIPPTLDMLDLIDSLDDD</sequence>
<reference evidence="2" key="1">
    <citation type="submission" date="2018-06" db="EMBL/GenBank/DDBJ databases">
        <authorList>
            <person name="Zhirakovskaya E."/>
        </authorList>
    </citation>
    <scope>NUCLEOTIDE SEQUENCE</scope>
</reference>
<dbReference type="AlphaFoldDB" id="A0A3B0VI89"/>
<dbReference type="Gene3D" id="3.40.30.10">
    <property type="entry name" value="Glutaredoxin"/>
    <property type="match status" value="1"/>
</dbReference>
<gene>
    <name evidence="2" type="ORF">MNBD_CHLOROFLEXI01-3898</name>
</gene>
<dbReference type="SUPFAM" id="SSF52833">
    <property type="entry name" value="Thioredoxin-like"/>
    <property type="match status" value="1"/>
</dbReference>
<feature type="domain" description="Alkyl hydroperoxide reductase subunit C/ Thiol specific antioxidant" evidence="1">
    <location>
        <begin position="1"/>
        <end position="79"/>
    </location>
</feature>
<dbReference type="GO" id="GO:0016209">
    <property type="term" value="F:antioxidant activity"/>
    <property type="evidence" value="ECO:0007669"/>
    <property type="project" value="InterPro"/>
</dbReference>
<dbReference type="Pfam" id="PF00578">
    <property type="entry name" value="AhpC-TSA"/>
    <property type="match status" value="1"/>
</dbReference>
<dbReference type="EMBL" id="UOEU01001051">
    <property type="protein sequence ID" value="VAW43255.1"/>
    <property type="molecule type" value="Genomic_DNA"/>
</dbReference>
<evidence type="ECO:0000259" key="1">
    <source>
        <dbReference type="Pfam" id="PF00578"/>
    </source>
</evidence>
<name>A0A3B0VI89_9ZZZZ</name>
<dbReference type="InterPro" id="IPR000866">
    <property type="entry name" value="AhpC/TSA"/>
</dbReference>
<dbReference type="InterPro" id="IPR036249">
    <property type="entry name" value="Thioredoxin-like_sf"/>
</dbReference>
<dbReference type="GO" id="GO:0016491">
    <property type="term" value="F:oxidoreductase activity"/>
    <property type="evidence" value="ECO:0007669"/>
    <property type="project" value="InterPro"/>
</dbReference>